<reference evidence="2 3" key="1">
    <citation type="submission" date="2016-11" db="EMBL/GenBank/DDBJ databases">
        <authorList>
            <person name="Jaros S."/>
            <person name="Januszkiewicz K."/>
            <person name="Wedrychowicz H."/>
        </authorList>
    </citation>
    <scope>NUCLEOTIDE SEQUENCE [LARGE SCALE GENOMIC DNA]</scope>
    <source>
        <strain evidence="2 3">GAS86</strain>
    </source>
</reference>
<proteinExistence type="predicted"/>
<dbReference type="RefSeq" id="WP_143787691.1">
    <property type="nucleotide sequence ID" value="NZ_FSRM01000002.1"/>
</dbReference>
<dbReference type="EMBL" id="FSRM01000002">
    <property type="protein sequence ID" value="SIO53018.1"/>
    <property type="molecule type" value="Genomic_DNA"/>
</dbReference>
<accession>A0A1N6K8X0</accession>
<feature type="region of interest" description="Disordered" evidence="1">
    <location>
        <begin position="1"/>
        <end position="21"/>
    </location>
</feature>
<sequence>MSGSITREPDSIRYPAASQDEKPSFVTTGQVALTGLEKTLSRIPPPRQALIALAGSIIQIVNLQIQTLITALYDTAELT</sequence>
<evidence type="ECO:0000256" key="1">
    <source>
        <dbReference type="SAM" id="MobiDB-lite"/>
    </source>
</evidence>
<dbReference type="Proteomes" id="UP000184693">
    <property type="component" value="Unassembled WGS sequence"/>
</dbReference>
<evidence type="ECO:0000313" key="3">
    <source>
        <dbReference type="Proteomes" id="UP000184693"/>
    </source>
</evidence>
<dbReference type="AlphaFoldDB" id="A0A1N6K8X0"/>
<evidence type="ECO:0000313" key="2">
    <source>
        <dbReference type="EMBL" id="SIO53018.1"/>
    </source>
</evidence>
<protein>
    <submittedName>
        <fullName evidence="2">Uncharacterized protein</fullName>
    </submittedName>
</protein>
<gene>
    <name evidence="2" type="ORF">SAMN05444168_6436</name>
</gene>
<name>A0A1N6K8X0_9BURK</name>
<organism evidence="2 3">
    <name type="scientific">Paraburkholderia phenazinium</name>
    <dbReference type="NCBI Taxonomy" id="60549"/>
    <lineage>
        <taxon>Bacteria</taxon>
        <taxon>Pseudomonadati</taxon>
        <taxon>Pseudomonadota</taxon>
        <taxon>Betaproteobacteria</taxon>
        <taxon>Burkholderiales</taxon>
        <taxon>Burkholderiaceae</taxon>
        <taxon>Paraburkholderia</taxon>
    </lineage>
</organism>